<comment type="caution">
    <text evidence="1">The sequence shown here is derived from an EMBL/GenBank/DDBJ whole genome shotgun (WGS) entry which is preliminary data.</text>
</comment>
<protein>
    <submittedName>
        <fullName evidence="1">Uncharacterized protein</fullName>
    </submittedName>
</protein>
<dbReference type="EMBL" id="AMCI01001497">
    <property type="protein sequence ID" value="EJX05350.1"/>
    <property type="molecule type" value="Genomic_DNA"/>
</dbReference>
<gene>
    <name evidence="1" type="ORF">EVA_06541</name>
</gene>
<dbReference type="InterPro" id="IPR025468">
    <property type="entry name" value="TTRAP"/>
</dbReference>
<sequence length="47" mass="5615">MEALRQVKEQLLEEEKELRTLVDVVLEKLSEMDEDTFNNLNLYPDFS</sequence>
<dbReference type="Pfam" id="PF14203">
    <property type="entry name" value="TTRAP"/>
    <property type="match status" value="1"/>
</dbReference>
<organism evidence="1">
    <name type="scientific">gut metagenome</name>
    <dbReference type="NCBI Taxonomy" id="749906"/>
    <lineage>
        <taxon>unclassified sequences</taxon>
        <taxon>metagenomes</taxon>
        <taxon>organismal metagenomes</taxon>
    </lineage>
</organism>
<proteinExistence type="predicted"/>
<dbReference type="InterPro" id="IPR041965">
    <property type="entry name" value="TTRAP_sf"/>
</dbReference>
<accession>J9GXA4</accession>
<dbReference type="AlphaFoldDB" id="J9GXA4"/>
<evidence type="ECO:0000313" key="1">
    <source>
        <dbReference type="EMBL" id="EJX05350.1"/>
    </source>
</evidence>
<name>J9GXA4_9ZZZZ</name>
<dbReference type="Gene3D" id="1.10.10.1850">
    <property type="entry name" value="Sporulation protein-like"/>
    <property type="match status" value="1"/>
</dbReference>
<reference evidence="1" key="1">
    <citation type="journal article" date="2012" name="PLoS ONE">
        <title>Gene sets for utilization of primary and secondary nutrition supplies in the distal gut of endangered iberian lynx.</title>
        <authorList>
            <person name="Alcaide M."/>
            <person name="Messina E."/>
            <person name="Richter M."/>
            <person name="Bargiela R."/>
            <person name="Peplies J."/>
            <person name="Huws S.A."/>
            <person name="Newbold C.J."/>
            <person name="Golyshin P.N."/>
            <person name="Simon M.A."/>
            <person name="Lopez G."/>
            <person name="Yakimov M.M."/>
            <person name="Ferrer M."/>
        </authorList>
    </citation>
    <scope>NUCLEOTIDE SEQUENCE</scope>
</reference>